<comment type="caution">
    <text evidence="1">The sequence shown here is derived from an EMBL/GenBank/DDBJ whole genome shotgun (WGS) entry which is preliminary data.</text>
</comment>
<proteinExistence type="predicted"/>
<organism evidence="1 2">
    <name type="scientific">Papaver nudicaule</name>
    <name type="common">Iceland poppy</name>
    <dbReference type="NCBI Taxonomy" id="74823"/>
    <lineage>
        <taxon>Eukaryota</taxon>
        <taxon>Viridiplantae</taxon>
        <taxon>Streptophyta</taxon>
        <taxon>Embryophyta</taxon>
        <taxon>Tracheophyta</taxon>
        <taxon>Spermatophyta</taxon>
        <taxon>Magnoliopsida</taxon>
        <taxon>Ranunculales</taxon>
        <taxon>Papaveraceae</taxon>
        <taxon>Papaveroideae</taxon>
        <taxon>Papaver</taxon>
    </lineage>
</organism>
<evidence type="ECO:0000313" key="1">
    <source>
        <dbReference type="EMBL" id="MCL7041939.1"/>
    </source>
</evidence>
<dbReference type="Proteomes" id="UP001177140">
    <property type="component" value="Unassembled WGS sequence"/>
</dbReference>
<sequence length="221" mass="24632">MSWYTDPQLFIYSYDAVNFNVYRVTKEFGINPFVPGWVINWNQGALKGTWSREEPNSAFWSLPGITKPKSETELALEEKVTLLEAKISSLEEAQEKTCCGAAGSGGSSMEEPWITGQTVPSNWVPFDDLDVQSFSKNVPLMITKATGGLKFGDDNTTNVQASRFYGGIFPIAVVDIGELTPNREEARFDPDVWSRYYNAGITYAARKLFPSEISIDAHKTC</sequence>
<keyword evidence="2" id="KW-1185">Reference proteome</keyword>
<evidence type="ECO:0000313" key="2">
    <source>
        <dbReference type="Proteomes" id="UP001177140"/>
    </source>
</evidence>
<name>A0AA42AVA4_PAPNU</name>
<reference evidence="1" key="1">
    <citation type="submission" date="2022-03" db="EMBL/GenBank/DDBJ databases">
        <title>A functionally conserved STORR gene fusion in Papaver species that diverged 16.8 million years ago.</title>
        <authorList>
            <person name="Catania T."/>
        </authorList>
    </citation>
    <scope>NUCLEOTIDE SEQUENCE</scope>
    <source>
        <strain evidence="1">S-191538</strain>
    </source>
</reference>
<protein>
    <submittedName>
        <fullName evidence="1">Uncharacterized protein</fullName>
    </submittedName>
</protein>
<gene>
    <name evidence="1" type="ORF">MKW94_023580</name>
</gene>
<accession>A0AA42AVA4</accession>
<dbReference type="EMBL" id="JAJJMA010229296">
    <property type="protein sequence ID" value="MCL7041939.1"/>
    <property type="molecule type" value="Genomic_DNA"/>
</dbReference>
<dbReference type="AlphaFoldDB" id="A0AA42AVA4"/>